<dbReference type="HOGENOM" id="CLU_2020969_0_0_1"/>
<dbReference type="EnsemblMetazoa" id="CapteT114421">
    <property type="protein sequence ID" value="CapteP114421"/>
    <property type="gene ID" value="CapteG114421"/>
</dbReference>
<gene>
    <name evidence="5" type="ORF">CAPTEDRAFT_114421</name>
</gene>
<evidence type="ECO:0000256" key="3">
    <source>
        <dbReference type="PROSITE-ProRule" id="PRU01379"/>
    </source>
</evidence>
<comment type="cofactor">
    <cofactor evidence="1">
        <name>Zn(2+)</name>
        <dbReference type="ChEBI" id="CHEBI:29105"/>
    </cofactor>
</comment>
<dbReference type="GO" id="GO:0008270">
    <property type="term" value="F:zinc ion binding"/>
    <property type="evidence" value="ECO:0007669"/>
    <property type="project" value="InterPro"/>
</dbReference>
<reference evidence="7" key="1">
    <citation type="submission" date="2012-12" db="EMBL/GenBank/DDBJ databases">
        <authorList>
            <person name="Hellsten U."/>
            <person name="Grimwood J."/>
            <person name="Chapman J.A."/>
            <person name="Shapiro H."/>
            <person name="Aerts A."/>
            <person name="Otillar R.P."/>
            <person name="Terry A.Y."/>
            <person name="Boore J.L."/>
            <person name="Simakov O."/>
            <person name="Marletaz F."/>
            <person name="Cho S.-J."/>
            <person name="Edsinger-Gonzales E."/>
            <person name="Havlak P."/>
            <person name="Kuo D.-H."/>
            <person name="Larsson T."/>
            <person name="Lv J."/>
            <person name="Arendt D."/>
            <person name="Savage R."/>
            <person name="Osoegawa K."/>
            <person name="de Jong P."/>
            <person name="Lindberg D.R."/>
            <person name="Seaver E.C."/>
            <person name="Weisblat D.A."/>
            <person name="Putnam N.H."/>
            <person name="Grigoriev I.V."/>
            <person name="Rokhsar D.S."/>
        </authorList>
    </citation>
    <scope>NUCLEOTIDE SEQUENCE</scope>
    <source>
        <strain evidence="7">I ESC-2004</strain>
    </source>
</reference>
<sequence length="123" mass="14642">ENFRWYIVPNINPDGYVHTWLKDRFWRKTRSKQRNGCFGVDMKRNWDTTTWLDDIDSCSPYFAGDEPMSEIETRNVRDAIISRSDQLTMYISLQSYGQNIIVPGLQGSYDFNYDYDAQVKIEY</sequence>
<dbReference type="GO" id="GO:0004181">
    <property type="term" value="F:metallocarboxypeptidase activity"/>
    <property type="evidence" value="ECO:0007669"/>
    <property type="project" value="InterPro"/>
</dbReference>
<evidence type="ECO:0000256" key="1">
    <source>
        <dbReference type="ARBA" id="ARBA00001947"/>
    </source>
</evidence>
<dbReference type="GO" id="GO:0006508">
    <property type="term" value="P:proteolysis"/>
    <property type="evidence" value="ECO:0007669"/>
    <property type="project" value="InterPro"/>
</dbReference>
<dbReference type="STRING" id="283909.R7UH95"/>
<reference evidence="5 7" key="2">
    <citation type="journal article" date="2013" name="Nature">
        <title>Insights into bilaterian evolution from three spiralian genomes.</title>
        <authorList>
            <person name="Simakov O."/>
            <person name="Marletaz F."/>
            <person name="Cho S.J."/>
            <person name="Edsinger-Gonzales E."/>
            <person name="Havlak P."/>
            <person name="Hellsten U."/>
            <person name="Kuo D.H."/>
            <person name="Larsson T."/>
            <person name="Lv J."/>
            <person name="Arendt D."/>
            <person name="Savage R."/>
            <person name="Osoegawa K."/>
            <person name="de Jong P."/>
            <person name="Grimwood J."/>
            <person name="Chapman J.A."/>
            <person name="Shapiro H."/>
            <person name="Aerts A."/>
            <person name="Otillar R.P."/>
            <person name="Terry A.Y."/>
            <person name="Boore J.L."/>
            <person name="Grigoriev I.V."/>
            <person name="Lindberg D.R."/>
            <person name="Seaver E.C."/>
            <person name="Weisblat D.A."/>
            <person name="Putnam N.H."/>
            <person name="Rokhsar D.S."/>
        </authorList>
    </citation>
    <scope>NUCLEOTIDE SEQUENCE</scope>
    <source>
        <strain evidence="5 7">I ESC-2004</strain>
    </source>
</reference>
<reference evidence="6" key="3">
    <citation type="submission" date="2015-06" db="UniProtKB">
        <authorList>
            <consortium name="EnsemblMetazoa"/>
        </authorList>
    </citation>
    <scope>IDENTIFICATION</scope>
</reference>
<dbReference type="AlphaFoldDB" id="R7UH95"/>
<dbReference type="Gene3D" id="3.40.630.10">
    <property type="entry name" value="Zn peptidases"/>
    <property type="match status" value="1"/>
</dbReference>
<dbReference type="EMBL" id="KB303857">
    <property type="protein sequence ID" value="ELU02647.1"/>
    <property type="molecule type" value="Genomic_DNA"/>
</dbReference>
<dbReference type="PROSITE" id="PS52035">
    <property type="entry name" value="PEPTIDASE_M14"/>
    <property type="match status" value="1"/>
</dbReference>
<dbReference type="Pfam" id="PF00246">
    <property type="entry name" value="Peptidase_M14"/>
    <property type="match status" value="1"/>
</dbReference>
<accession>R7UH95</accession>
<dbReference type="OrthoDB" id="3626597at2759"/>
<evidence type="ECO:0000256" key="2">
    <source>
        <dbReference type="ARBA" id="ARBA00005988"/>
    </source>
</evidence>
<keyword evidence="7" id="KW-1185">Reference proteome</keyword>
<proteinExistence type="inferred from homology"/>
<name>R7UH95_CAPTE</name>
<evidence type="ECO:0000313" key="6">
    <source>
        <dbReference type="EnsemblMetazoa" id="CapteP114421"/>
    </source>
</evidence>
<feature type="domain" description="Peptidase M14" evidence="4">
    <location>
        <begin position="1"/>
        <end position="123"/>
    </location>
</feature>
<dbReference type="EMBL" id="AMQN01001561">
    <property type="status" value="NOT_ANNOTATED_CDS"/>
    <property type="molecule type" value="Genomic_DNA"/>
</dbReference>
<dbReference type="SUPFAM" id="SSF53187">
    <property type="entry name" value="Zn-dependent exopeptidases"/>
    <property type="match status" value="1"/>
</dbReference>
<evidence type="ECO:0000259" key="4">
    <source>
        <dbReference type="PROSITE" id="PS52035"/>
    </source>
</evidence>
<dbReference type="GO" id="GO:0005615">
    <property type="term" value="C:extracellular space"/>
    <property type="evidence" value="ECO:0007669"/>
    <property type="project" value="TreeGrafter"/>
</dbReference>
<comment type="similarity">
    <text evidence="2 3">Belongs to the peptidase M14 family.</text>
</comment>
<comment type="caution">
    <text evidence="3">Lacks conserved residue(s) required for the propagation of feature annotation.</text>
</comment>
<dbReference type="Proteomes" id="UP000014760">
    <property type="component" value="Unassembled WGS sequence"/>
</dbReference>
<dbReference type="PANTHER" id="PTHR11705:SF91">
    <property type="entry name" value="FI01817P-RELATED"/>
    <property type="match status" value="1"/>
</dbReference>
<feature type="non-terminal residue" evidence="5">
    <location>
        <position position="1"/>
    </location>
</feature>
<protein>
    <recommendedName>
        <fullName evidence="4">Peptidase M14 domain-containing protein</fullName>
    </recommendedName>
</protein>
<evidence type="ECO:0000313" key="5">
    <source>
        <dbReference type="EMBL" id="ELU02647.1"/>
    </source>
</evidence>
<evidence type="ECO:0000313" key="7">
    <source>
        <dbReference type="Proteomes" id="UP000014760"/>
    </source>
</evidence>
<dbReference type="InterPro" id="IPR000834">
    <property type="entry name" value="Peptidase_M14"/>
</dbReference>
<organism evidence="5">
    <name type="scientific">Capitella teleta</name>
    <name type="common">Polychaete worm</name>
    <dbReference type="NCBI Taxonomy" id="283909"/>
    <lineage>
        <taxon>Eukaryota</taxon>
        <taxon>Metazoa</taxon>
        <taxon>Spiralia</taxon>
        <taxon>Lophotrochozoa</taxon>
        <taxon>Annelida</taxon>
        <taxon>Polychaeta</taxon>
        <taxon>Sedentaria</taxon>
        <taxon>Scolecida</taxon>
        <taxon>Capitellidae</taxon>
        <taxon>Capitella</taxon>
    </lineage>
</organism>
<dbReference type="PANTHER" id="PTHR11705">
    <property type="entry name" value="PROTEASE FAMILY M14 CARBOXYPEPTIDASE A,B"/>
    <property type="match status" value="1"/>
</dbReference>